<dbReference type="GO" id="GO:0030244">
    <property type="term" value="P:cellulose biosynthetic process"/>
    <property type="evidence" value="ECO:0007669"/>
    <property type="project" value="UniProtKB-KW"/>
</dbReference>
<feature type="region of interest" description="Disordered" evidence="8">
    <location>
        <begin position="820"/>
        <end position="848"/>
    </location>
</feature>
<dbReference type="PANTHER" id="PTHR45586">
    <property type="entry name" value="TPR REPEAT-CONTAINING PROTEIN PA4667"/>
    <property type="match status" value="1"/>
</dbReference>
<dbReference type="AlphaFoldDB" id="A0A4D6XC82"/>
<feature type="region of interest" description="Disordered" evidence="8">
    <location>
        <begin position="865"/>
        <end position="895"/>
    </location>
</feature>
<sequence>MFRKSPLTLGLLAVLIHGAALAENSDPKHLLVDQGLFWQGQDKPKRAAEVWNKLLLLDAQQPDALYGLGLIAVGDKQLAKANEYLARLRALSPQPRQARQLAQDIRLADPANAKLLEQARLAVDNDQRGQADELYRKALGNQPAQGRVGREFYNNLGFLDGHWPEARQGFERLRQEQPDDPYVTLFFAKHLVRREDTREEGIRALERLAKREDIGGDADETWRLALTWLGAPSTRQRPLFESFLASHPDDEEIRALLAKGRAGGAAGSAGWQRDPQVQRGLKALEQGDQAGAEREFSARLKAAPNDADALGGLGVLRQQQNRFEDAEVLLGRAVKAGGRSWQKALDEVRYWSLLQQARQSQAQGRMGDAQVQLEQARRMRPQASEAALALADVQAANGNPAAAEPLYRQVLAQRPSDANARRGLIGVLVQQGKQDQALREVQQLPSDEQDKLGGLGRMRADLALQQAQLAEQRGDTASQRAALEEALRNDPNNAWARYGLARLYQGMGAGDEARSLMAGMLRAQPNDPDVLYTSALFSMQQGEWSKAREQLSSIPAEARSEEVAQLLDDVEFRQRLQEVERLNKRGSYQEARVFLSRLDPLARGVPERQAQLASAYADAKDPQRALGLLRGVMAASPQADTGLLLRYAGVLLQAGQEPEVAGILRDLQGQSLTPEQRRQYDDLLFLYRVRKADQLREQGDLAAAYDTLSPALAQRPQDPLAGAALARMYAANGDTHKAFELYQPLVQRNPDDARLLIGAADVAAQLREDGYASQALEQALKVAPDDPEVLIVAARIYRFQGRTSEAAALLGKVVNQEKRQQDSSSYAAATPVGVPSNPFARADQPRAGQSVDALLAPTLAAAQPTRLPPASDASNPFLTTAQADKPDPRAGMSQAARTLSDIQQERSAYVVQGLEVSGNDSESGLGRMSNVQTPFEASAPVGDSRVALRVTPVALNAGSPNSEAATRFGLGTTKVGSQKASGVGVAVAFENQPSGVKADIGTTPQGFLYSTLVGGASIERPVAGNPDLHWKATASRRAVTDSVTSFAGSKDKRSGVKWGGVTANGGRLELSYDDRQFGAYVYGSMHSLKGHNVEDNTRAELGSGMYWYLQNSEDTQLTAGLSLMAMGYEDNQGYYTYGHGGYFSPQSFFALGVPVSYSRRFERLTVSVKGSVGVQSFHQDAVDYYPTIKGTQQEYSSDSKTGVGYNLAAAAEYQLGRNFFLGGHMGLNNAQDYREFNGGMYVRYMFEDQYRPMALPVSPYRSPYSN</sequence>
<evidence type="ECO:0000256" key="4">
    <source>
        <dbReference type="ARBA" id="ARBA00022737"/>
    </source>
</evidence>
<dbReference type="SUPFAM" id="SSF48452">
    <property type="entry name" value="TPR-like"/>
    <property type="match status" value="4"/>
</dbReference>
<comment type="pathway">
    <text evidence="2">Glycan metabolism; bacterial cellulose biosynthesis.</text>
</comment>
<dbReference type="EMBL" id="CP039371">
    <property type="protein sequence ID" value="QCI10105.1"/>
    <property type="molecule type" value="Genomic_DNA"/>
</dbReference>
<dbReference type="SMART" id="SM00028">
    <property type="entry name" value="TPR"/>
    <property type="match status" value="10"/>
</dbReference>
<dbReference type="InterPro" id="IPR011990">
    <property type="entry name" value="TPR-like_helical_dom_sf"/>
</dbReference>
<keyword evidence="5 7" id="KW-0802">TPR repeat</keyword>
<dbReference type="Proteomes" id="UP000298551">
    <property type="component" value="Chromosome"/>
</dbReference>
<feature type="compositionally biased region" description="Polar residues" evidence="8">
    <location>
        <begin position="872"/>
        <end position="882"/>
    </location>
</feature>
<dbReference type="PROSITE" id="PS50005">
    <property type="entry name" value="TPR"/>
    <property type="match status" value="1"/>
</dbReference>
<gene>
    <name evidence="11" type="ORF">E6B08_01090</name>
</gene>
<protein>
    <submittedName>
        <fullName evidence="11">Tetratricopeptide repeat protein</fullName>
    </submittedName>
</protein>
<dbReference type="Pfam" id="PF14559">
    <property type="entry name" value="TPR_19"/>
    <property type="match status" value="4"/>
</dbReference>
<dbReference type="OrthoDB" id="174989at2"/>
<keyword evidence="3 9" id="KW-0732">Signal</keyword>
<dbReference type="PANTHER" id="PTHR45586:SF1">
    <property type="entry name" value="LIPOPOLYSACCHARIDE ASSEMBLY PROTEIN B"/>
    <property type="match status" value="1"/>
</dbReference>
<evidence type="ECO:0000259" key="10">
    <source>
        <dbReference type="Pfam" id="PF05420"/>
    </source>
</evidence>
<dbReference type="Gene3D" id="1.25.40.10">
    <property type="entry name" value="Tetratricopeptide repeat domain"/>
    <property type="match status" value="4"/>
</dbReference>
<evidence type="ECO:0000256" key="8">
    <source>
        <dbReference type="SAM" id="MobiDB-lite"/>
    </source>
</evidence>
<dbReference type="InterPro" id="IPR019734">
    <property type="entry name" value="TPR_rpt"/>
</dbReference>
<evidence type="ECO:0000256" key="6">
    <source>
        <dbReference type="ARBA" id="ARBA00022916"/>
    </source>
</evidence>
<evidence type="ECO:0000256" key="9">
    <source>
        <dbReference type="SAM" id="SignalP"/>
    </source>
</evidence>
<evidence type="ECO:0000256" key="1">
    <source>
        <dbReference type="ARBA" id="ARBA00003476"/>
    </source>
</evidence>
<keyword evidence="4" id="KW-0677">Repeat</keyword>
<evidence type="ECO:0000256" key="3">
    <source>
        <dbReference type="ARBA" id="ARBA00022729"/>
    </source>
</evidence>
<feature type="chain" id="PRO_5020669482" evidence="9">
    <location>
        <begin position="23"/>
        <end position="1266"/>
    </location>
</feature>
<dbReference type="InterPro" id="IPR008410">
    <property type="entry name" value="BCSC_C"/>
</dbReference>
<evidence type="ECO:0000256" key="7">
    <source>
        <dbReference type="PROSITE-ProRule" id="PRU00339"/>
    </source>
</evidence>
<evidence type="ECO:0000256" key="5">
    <source>
        <dbReference type="ARBA" id="ARBA00022803"/>
    </source>
</evidence>
<dbReference type="Pfam" id="PF13432">
    <property type="entry name" value="TPR_16"/>
    <property type="match status" value="1"/>
</dbReference>
<comment type="function">
    <text evidence="1">Required for maximal bacterial cellulose synthesis.</text>
</comment>
<feature type="domain" description="Cellulose synthase operon C C-terminal" evidence="10">
    <location>
        <begin position="928"/>
        <end position="1247"/>
    </location>
</feature>
<organism evidence="11 12">
    <name type="scientific">Pseudomonas putida</name>
    <name type="common">Arthrobacter siderocapsulatus</name>
    <dbReference type="NCBI Taxonomy" id="303"/>
    <lineage>
        <taxon>Bacteria</taxon>
        <taxon>Pseudomonadati</taxon>
        <taxon>Pseudomonadota</taxon>
        <taxon>Gammaproteobacteria</taxon>
        <taxon>Pseudomonadales</taxon>
        <taxon>Pseudomonadaceae</taxon>
        <taxon>Pseudomonas</taxon>
    </lineage>
</organism>
<dbReference type="UniPathway" id="UPA00694"/>
<reference evidence="12" key="1">
    <citation type="submission" date="2019-04" db="EMBL/GenBank/DDBJ databases">
        <title>Genome sequence of Pseudomonas putida 1290, an auxin catabolizing strain.</title>
        <authorList>
            <person name="Laird T.S."/>
            <person name="Leveau J.H.J."/>
        </authorList>
    </citation>
    <scope>NUCLEOTIDE SEQUENCE [LARGE SCALE GENOMIC DNA]</scope>
    <source>
        <strain evidence="12">1290</strain>
    </source>
</reference>
<accession>A0A4D6XC82</accession>
<dbReference type="RefSeq" id="WP_136912396.1">
    <property type="nucleotide sequence ID" value="NZ_CP039371.1"/>
</dbReference>
<evidence type="ECO:0000313" key="11">
    <source>
        <dbReference type="EMBL" id="QCI10105.1"/>
    </source>
</evidence>
<evidence type="ECO:0000313" key="12">
    <source>
        <dbReference type="Proteomes" id="UP000298551"/>
    </source>
</evidence>
<feature type="signal peptide" evidence="9">
    <location>
        <begin position="1"/>
        <end position="22"/>
    </location>
</feature>
<proteinExistence type="predicted"/>
<keyword evidence="6" id="KW-0135">Cellulose biosynthesis</keyword>
<dbReference type="Pfam" id="PF05420">
    <property type="entry name" value="BCSC_C"/>
    <property type="match status" value="1"/>
</dbReference>
<feature type="repeat" description="TPR" evidence="7">
    <location>
        <begin position="719"/>
        <end position="752"/>
    </location>
</feature>
<dbReference type="InterPro" id="IPR051012">
    <property type="entry name" value="CellSynth/LPSAsmb/PSIAsmb"/>
</dbReference>
<dbReference type="GO" id="GO:0019867">
    <property type="term" value="C:outer membrane"/>
    <property type="evidence" value="ECO:0007669"/>
    <property type="project" value="InterPro"/>
</dbReference>
<name>A0A4D6XC82_PSEPU</name>
<evidence type="ECO:0000256" key="2">
    <source>
        <dbReference type="ARBA" id="ARBA00005186"/>
    </source>
</evidence>